<sequence>MPPYVKVVPVDYPGHGRRFGQTPLPAIDQIAWVLAREIVADLDGPFALFGHSMGALVAFELTRELRRRRAQLPMKIYASASRPPVSLQFGARGSHLSVLPDHELRGRLTDLGGTPKELLDNAELMELLLPIVRADLAACENYVYRQEPPLPCPITALGGADDRTFDQAELPRWREVTAGSFEAVTMPGDHFFIRSHCDQLTKWLGTDIRKMIENHF</sequence>
<dbReference type="PANTHER" id="PTHR11487">
    <property type="entry name" value="THIOESTERASE"/>
    <property type="match status" value="1"/>
</dbReference>
<keyword evidence="3" id="KW-0378">Hydrolase</keyword>
<dbReference type="Gene3D" id="3.40.50.1820">
    <property type="entry name" value="alpha/beta hydrolase"/>
    <property type="match status" value="1"/>
</dbReference>
<protein>
    <recommendedName>
        <fullName evidence="2">Thioesterase TesA</fullName>
    </recommendedName>
</protein>
<evidence type="ECO:0000259" key="6">
    <source>
        <dbReference type="SMART" id="SM00824"/>
    </source>
</evidence>
<evidence type="ECO:0000256" key="1">
    <source>
        <dbReference type="ARBA" id="ARBA00007169"/>
    </source>
</evidence>
<evidence type="ECO:0000313" key="8">
    <source>
        <dbReference type="Proteomes" id="UP000093629"/>
    </source>
</evidence>
<organism evidence="7 8">
    <name type="scientific">Mycobacterium asiaticum</name>
    <dbReference type="NCBI Taxonomy" id="1790"/>
    <lineage>
        <taxon>Bacteria</taxon>
        <taxon>Bacillati</taxon>
        <taxon>Actinomycetota</taxon>
        <taxon>Actinomycetes</taxon>
        <taxon>Mycobacteriales</taxon>
        <taxon>Mycobacteriaceae</taxon>
        <taxon>Mycobacterium</taxon>
    </lineage>
</organism>
<dbReference type="SUPFAM" id="SSF53474">
    <property type="entry name" value="alpha/beta-Hydrolases"/>
    <property type="match status" value="1"/>
</dbReference>
<evidence type="ECO:0000256" key="4">
    <source>
        <dbReference type="ARBA" id="ARBA00023026"/>
    </source>
</evidence>
<proteinExistence type="inferred from homology"/>
<dbReference type="PANTHER" id="PTHR11487:SF0">
    <property type="entry name" value="S-ACYL FATTY ACID SYNTHASE THIOESTERASE, MEDIUM CHAIN"/>
    <property type="match status" value="1"/>
</dbReference>
<dbReference type="GO" id="GO:0008610">
    <property type="term" value="P:lipid biosynthetic process"/>
    <property type="evidence" value="ECO:0007669"/>
    <property type="project" value="TreeGrafter"/>
</dbReference>
<dbReference type="InterPro" id="IPR001031">
    <property type="entry name" value="Thioesterase"/>
</dbReference>
<feature type="domain" description="Thioesterase TesA-like" evidence="6">
    <location>
        <begin position="2"/>
        <end position="204"/>
    </location>
</feature>
<reference evidence="7 8" key="1">
    <citation type="submission" date="2016-06" db="EMBL/GenBank/DDBJ databases">
        <authorList>
            <person name="Kjaerup R.B."/>
            <person name="Dalgaard T.S."/>
            <person name="Juul-Madsen H.R."/>
        </authorList>
    </citation>
    <scope>NUCLEOTIDE SEQUENCE [LARGE SCALE GENOMIC DNA]</scope>
    <source>
        <strain evidence="7 8">1245139.5</strain>
    </source>
</reference>
<name>A0A1A3MY63_MYCAS</name>
<dbReference type="GO" id="GO:0016787">
    <property type="term" value="F:hydrolase activity"/>
    <property type="evidence" value="ECO:0007669"/>
    <property type="project" value="UniProtKB-KW"/>
</dbReference>
<dbReference type="InterPro" id="IPR029058">
    <property type="entry name" value="AB_hydrolase_fold"/>
</dbReference>
<accession>A0A1A3MY63</accession>
<keyword evidence="4" id="KW-0843">Virulence</keyword>
<dbReference type="InterPro" id="IPR012223">
    <property type="entry name" value="TEII"/>
</dbReference>
<dbReference type="SMART" id="SM00824">
    <property type="entry name" value="PKS_TE"/>
    <property type="match status" value="1"/>
</dbReference>
<gene>
    <name evidence="7" type="ORF">A5636_09140</name>
</gene>
<comment type="catalytic activity">
    <reaction evidence="5">
        <text>a fatty acyl-CoA + H2O = a fatty acid + CoA + H(+)</text>
        <dbReference type="Rhea" id="RHEA:16781"/>
        <dbReference type="ChEBI" id="CHEBI:15377"/>
        <dbReference type="ChEBI" id="CHEBI:15378"/>
        <dbReference type="ChEBI" id="CHEBI:28868"/>
        <dbReference type="ChEBI" id="CHEBI:57287"/>
        <dbReference type="ChEBI" id="CHEBI:77636"/>
    </reaction>
</comment>
<dbReference type="Pfam" id="PF00975">
    <property type="entry name" value="Thioesterase"/>
    <property type="match status" value="1"/>
</dbReference>
<dbReference type="InterPro" id="IPR020802">
    <property type="entry name" value="TesA-like"/>
</dbReference>
<keyword evidence="8" id="KW-1185">Reference proteome</keyword>
<evidence type="ECO:0000313" key="7">
    <source>
        <dbReference type="EMBL" id="OBK13744.1"/>
    </source>
</evidence>
<dbReference type="Proteomes" id="UP000093629">
    <property type="component" value="Unassembled WGS sequence"/>
</dbReference>
<comment type="caution">
    <text evidence="7">The sequence shown here is derived from an EMBL/GenBank/DDBJ whole genome shotgun (WGS) entry which is preliminary data.</text>
</comment>
<evidence type="ECO:0000256" key="5">
    <source>
        <dbReference type="ARBA" id="ARBA00024293"/>
    </source>
</evidence>
<dbReference type="EMBL" id="LZLQ01000110">
    <property type="protein sequence ID" value="OBK13744.1"/>
    <property type="molecule type" value="Genomic_DNA"/>
</dbReference>
<evidence type="ECO:0000256" key="3">
    <source>
        <dbReference type="ARBA" id="ARBA00022801"/>
    </source>
</evidence>
<evidence type="ECO:0000256" key="2">
    <source>
        <dbReference type="ARBA" id="ARBA00015007"/>
    </source>
</evidence>
<dbReference type="AlphaFoldDB" id="A0A1A3MY63"/>
<comment type="similarity">
    <text evidence="1">Belongs to the thioesterase family.</text>
</comment>